<dbReference type="InterPro" id="IPR025110">
    <property type="entry name" value="AMP-bd_C"/>
</dbReference>
<dbReference type="RefSeq" id="WP_209645436.1">
    <property type="nucleotide sequence ID" value="NZ_JAGINW010000001.1"/>
</dbReference>
<dbReference type="Gene3D" id="3.40.50.980">
    <property type="match status" value="2"/>
</dbReference>
<dbReference type="InterPro" id="IPR009081">
    <property type="entry name" value="PP-bd_ACP"/>
</dbReference>
<evidence type="ECO:0000313" key="6">
    <source>
        <dbReference type="Proteomes" id="UP001519332"/>
    </source>
</evidence>
<dbReference type="InterPro" id="IPR020845">
    <property type="entry name" value="AMP-binding_CS"/>
</dbReference>
<dbReference type="InterPro" id="IPR001031">
    <property type="entry name" value="Thioesterase"/>
</dbReference>
<dbReference type="InterPro" id="IPR020802">
    <property type="entry name" value="TesA-like"/>
</dbReference>
<dbReference type="SUPFAM" id="SSF52777">
    <property type="entry name" value="CoA-dependent acyltransferases"/>
    <property type="match status" value="4"/>
</dbReference>
<dbReference type="InterPro" id="IPR006162">
    <property type="entry name" value="Ppantetheine_attach_site"/>
</dbReference>
<keyword evidence="6" id="KW-1185">Reference proteome</keyword>
<dbReference type="EMBL" id="JAGINW010000001">
    <property type="protein sequence ID" value="MBP2328444.1"/>
    <property type="molecule type" value="Genomic_DNA"/>
</dbReference>
<protein>
    <submittedName>
        <fullName evidence="5">Amino acid adenylation domain-containing protein</fullName>
    </submittedName>
</protein>
<dbReference type="InterPro" id="IPR000873">
    <property type="entry name" value="AMP-dep_synth/lig_dom"/>
</dbReference>
<dbReference type="SUPFAM" id="SSF56801">
    <property type="entry name" value="Acetyl-CoA synthetase-like"/>
    <property type="match status" value="2"/>
</dbReference>
<evidence type="ECO:0000256" key="1">
    <source>
        <dbReference type="ARBA" id="ARBA00001957"/>
    </source>
</evidence>
<name>A0ABS4TVL6_9PSEU</name>
<dbReference type="PROSITE" id="PS00012">
    <property type="entry name" value="PHOSPHOPANTETHEINE"/>
    <property type="match status" value="1"/>
</dbReference>
<dbReference type="InterPro" id="IPR029058">
    <property type="entry name" value="AB_hydrolase_fold"/>
</dbReference>
<dbReference type="Pfam" id="PF00975">
    <property type="entry name" value="Thioesterase"/>
    <property type="match status" value="1"/>
</dbReference>
<feature type="domain" description="Carrier" evidence="4">
    <location>
        <begin position="960"/>
        <end position="1035"/>
    </location>
</feature>
<dbReference type="InterPro" id="IPR036736">
    <property type="entry name" value="ACP-like_sf"/>
</dbReference>
<dbReference type="InterPro" id="IPR020806">
    <property type="entry name" value="PKS_PP-bd"/>
</dbReference>
<comment type="caution">
    <text evidence="5">The sequence shown here is derived from an EMBL/GenBank/DDBJ whole genome shotgun (WGS) entry which is preliminary data.</text>
</comment>
<evidence type="ECO:0000313" key="5">
    <source>
        <dbReference type="EMBL" id="MBP2328444.1"/>
    </source>
</evidence>
<comment type="cofactor">
    <cofactor evidence="1">
        <name>pantetheine 4'-phosphate</name>
        <dbReference type="ChEBI" id="CHEBI:47942"/>
    </cofactor>
</comment>
<dbReference type="Gene3D" id="1.10.1200.10">
    <property type="entry name" value="ACP-like"/>
    <property type="match status" value="1"/>
</dbReference>
<dbReference type="Pfam" id="PF13193">
    <property type="entry name" value="AMP-binding_C"/>
    <property type="match status" value="2"/>
</dbReference>
<dbReference type="InterPro" id="IPR010071">
    <property type="entry name" value="AA_adenyl_dom"/>
</dbReference>
<dbReference type="Gene3D" id="3.40.50.12780">
    <property type="entry name" value="N-terminal domain of ligase-like"/>
    <property type="match status" value="1"/>
</dbReference>
<organism evidence="5 6">
    <name type="scientific">Kibdelosporangium banguiense</name>
    <dbReference type="NCBI Taxonomy" id="1365924"/>
    <lineage>
        <taxon>Bacteria</taxon>
        <taxon>Bacillati</taxon>
        <taxon>Actinomycetota</taxon>
        <taxon>Actinomycetes</taxon>
        <taxon>Pseudonocardiales</taxon>
        <taxon>Pseudonocardiaceae</taxon>
        <taxon>Kibdelosporangium</taxon>
    </lineage>
</organism>
<reference evidence="5 6" key="1">
    <citation type="submission" date="2021-03" db="EMBL/GenBank/DDBJ databases">
        <title>Sequencing the genomes of 1000 actinobacteria strains.</title>
        <authorList>
            <person name="Klenk H.-P."/>
        </authorList>
    </citation>
    <scope>NUCLEOTIDE SEQUENCE [LARGE SCALE GENOMIC DNA]</scope>
    <source>
        <strain evidence="5 6">DSM 46670</strain>
    </source>
</reference>
<accession>A0ABS4TVL6</accession>
<evidence type="ECO:0000256" key="3">
    <source>
        <dbReference type="ARBA" id="ARBA00022553"/>
    </source>
</evidence>
<dbReference type="Gene3D" id="3.40.50.1820">
    <property type="entry name" value="alpha/beta hydrolase"/>
    <property type="match status" value="1"/>
</dbReference>
<dbReference type="NCBIfam" id="TIGR01733">
    <property type="entry name" value="AA-adenyl-dom"/>
    <property type="match status" value="2"/>
</dbReference>
<dbReference type="Gene3D" id="3.30.559.30">
    <property type="entry name" value="Nonribosomal peptide synthetase, condensation domain"/>
    <property type="match status" value="2"/>
</dbReference>
<keyword evidence="2" id="KW-0596">Phosphopantetheine</keyword>
<dbReference type="InterPro" id="IPR001242">
    <property type="entry name" value="Condensation_dom"/>
</dbReference>
<dbReference type="Pfam" id="PF00550">
    <property type="entry name" value="PP-binding"/>
    <property type="match status" value="2"/>
</dbReference>
<dbReference type="Gene3D" id="3.30.300.30">
    <property type="match status" value="2"/>
</dbReference>
<dbReference type="Proteomes" id="UP001519332">
    <property type="component" value="Unassembled WGS sequence"/>
</dbReference>
<dbReference type="CDD" id="cd05930">
    <property type="entry name" value="A_NRPS"/>
    <property type="match status" value="1"/>
</dbReference>
<dbReference type="Gene3D" id="3.30.559.10">
    <property type="entry name" value="Chloramphenicol acetyltransferase-like domain"/>
    <property type="match status" value="2"/>
</dbReference>
<dbReference type="Pfam" id="PF00668">
    <property type="entry name" value="Condensation"/>
    <property type="match status" value="2"/>
</dbReference>
<dbReference type="Gene3D" id="2.30.38.10">
    <property type="entry name" value="Luciferase, Domain 3"/>
    <property type="match status" value="1"/>
</dbReference>
<evidence type="ECO:0000259" key="4">
    <source>
        <dbReference type="PROSITE" id="PS50075"/>
    </source>
</evidence>
<gene>
    <name evidence="5" type="ORF">JOF56_008829</name>
</gene>
<feature type="domain" description="Carrier" evidence="4">
    <location>
        <begin position="1995"/>
        <end position="2070"/>
    </location>
</feature>
<dbReference type="PROSITE" id="PS00455">
    <property type="entry name" value="AMP_BINDING"/>
    <property type="match status" value="2"/>
</dbReference>
<evidence type="ECO:0000256" key="2">
    <source>
        <dbReference type="ARBA" id="ARBA00022450"/>
    </source>
</evidence>
<dbReference type="CDD" id="cd19540">
    <property type="entry name" value="LCL_NRPS-like"/>
    <property type="match status" value="2"/>
</dbReference>
<sequence>MIPLSFAQRGLWFLHQVDRDDSAYHIPLVWHISGDLAGQALADATCDLVVRHESLRTVFPETDGQPHQKVIRAADLGPVLTTSHVDAAEMHSRVQDIVMRPFDLRTDIPIRAELLTSDAGDQVLVLVVHHIAGDGWSEEVLCRDLSRAYAARAGGTVPDWPELPVQYADYTLWQRELLGEESDPDSVISRQLAYWRTQLADLPSDLGLPTDHTAAAGAADTSDCVTFSLDAEVHRRLSELAQRSGATMFMIVQAALAALATRLGGGTDLPLGTVVSGRTDEALDDLAGYFTNTLVLRTSTAGDPTFAELVRRAREVTLAGFAHQDVPFEKVVEAVNPARTRMGSPLFQIVFSYSEEAPAELELAGAKVVPKAYATGMAKFDLDFDLQERQSAGIAGRLDYRTTLFDRTTIDTMAAALVRLLTAAANNPEATLSELDILDDTELRRIVVEWNDTATGTPVTGSIQERFAEQATRTPDAVALRAQGSELSYRELDDRSNRMAHRLLGLGVAREQPVAVLMRRSADLIVVLLAIIKAGGAYLPLHDTDPLPRKQFAVDDAGARILLTDEATSDRPRCDTVLVVDADPELAAQPTTAPDVAGYPDQLAYVMYTSGSTGRPKGVTITHRAILDLVRDRSWDGDAHQRVLMVAPYAFDVSTYEIWVPLLRGGRTVVAPESKLEIDTLARLIADEGITAVSLSAGLFHVVAEEAPACLGPLRLVMTGGDVVASSAVDRVLTHNPGITVRYAYGPTETTVQVTQSDITTPYGGSVRVPVGAPMDNVKVYVLDARLQVLPAGVAGELYVSGRLARGYLGRAALSAERFVPNPFGDPGERMYRTGDLARWTPDGRLEFVGRADAQVKVRGFRVELGEIETALARHAGVARAAVLARADRTGVKQLVGYVQPDPGLHLEPADLRTFIAAAVPAYMVPSQIVVLDQFPLTRNGKLDRAALPSPESTVDVGRRPRNPREEILCGLFAGLLGCDEVSIDDDFFARGGHSLLATRLISRVRSALGVELTIRSLFETPTVAGLAQQLKETDRPVLRARDLPDRVPLSFAQQRLWFLSEFEGPSASYNIPIAVRLSGELDVQALRSAMADVVERQEALRTVFPAMDGVPGQQLVDVDAAMAQWGEVACEPSGLSDALAQEARYAFDLANEVPLWMRLFSVAPDEYVLLVLVHHIAGDEWSFGVLWRDLAKAYTARLSGRAPEWTPLPVRYSDYTIWQREMLDGNAEPLRFWQSALAGLPDQLELPTDRRRPAVASGRAAEVAFRIPPEEHRRLADLALELNSTLFMVVQAGWAALLTRLGAGTDIPIGTPVSGRTEHAVEDIVGFFVNTLVLRTDTSMDPTFRELVERVRDTDLAAFANQDAPFERVVEQLNPVRSTSRHPLFQVMLSFHTDDRDIPRFPGLEVTYEDLETGDAKFDLLLDLTEQRSASGAPDGILGTLEYAVDLFDEPTAELMARRLVQMLAQVVADPDRTIGAVPILSPDEEHRLLTEWSGCAGGMSGRTFVGMFTEQAQRTSDAVAVVAPDRELTYAELDVWSDRLAQRLINDGAGPERLIAVLLPRSAALIAAILAVMKTGAAFLPIDPHLPAERIEFMLGRASALAVLTTPELAGSLDVPVVLVGEQSAAPFVRKAAFPGAAAAYVVYTSGSTGRPKGVVVSHDAFADFVVRFRETLSLTAADRVLAITTAAFDMSFTELLSPLADGATVVLADRETVVDPRELANLLRTTSATVLQATPTSLQSVVAEAPEALAGVRVFVGAEPLSADLAASLCANALSVTNLYGPTEALVWSTAAAITAGDGEQPTIGRPLPGVQALVLDTRLRPVPVGVPGELYISREGLARGYAGRPGLTAERFVANPFGAPGTRMYRTGDLVRWSRTGELDFIGRADTQVKIRGFRVELGEIEQVLTAVPDVRRVTVLLREDRPGDKRLVAYYTTDGQVDVDALRDAAMRSLPGYMVPSAFVHLDLFPATPNGKLDRAALPAAEVTGGRGRRPRSVREEVLCGLFAEVLGIDQVGVDDGFFELGGHSLLATTLLSRIRSALGVTVSVRDLFATPTVAGLAAGLGTATVRTFDPVLALRSGGTRAPLFCVPPANGMSWCYSALVRYLPNDLPIYGLQAIGLGSAGSLPAGIDEIADDYRARISRVQPAGPYTLLGWSFGGNVAYEIAARLRRSGHQVDRLIMLDSFPGKSAADRPEWTQRDFLELACDGIGAFDAEPGAGPLPMSRVRELLHEHGSLLAELDAAELASVVRVTENNVRLLEMSTPTVFDGDVHFVEATGDEKPDGRFADRWTPYVGGRMVTAEVPARHLDMLGRQSIAVLGPLVARLLAVNE</sequence>
<keyword evidence="3" id="KW-0597">Phosphoprotein</keyword>
<dbReference type="SMART" id="SM00824">
    <property type="entry name" value="PKS_TE"/>
    <property type="match status" value="1"/>
</dbReference>
<proteinExistence type="predicted"/>
<dbReference type="InterPro" id="IPR023213">
    <property type="entry name" value="CAT-like_dom_sf"/>
</dbReference>
<dbReference type="PROSITE" id="PS50075">
    <property type="entry name" value="CARRIER"/>
    <property type="match status" value="2"/>
</dbReference>
<dbReference type="SUPFAM" id="SSF47336">
    <property type="entry name" value="ACP-like"/>
    <property type="match status" value="2"/>
</dbReference>
<dbReference type="InterPro" id="IPR045851">
    <property type="entry name" value="AMP-bd_C_sf"/>
</dbReference>
<dbReference type="InterPro" id="IPR042099">
    <property type="entry name" value="ANL_N_sf"/>
</dbReference>
<dbReference type="PANTHER" id="PTHR45527">
    <property type="entry name" value="NONRIBOSOMAL PEPTIDE SYNTHETASE"/>
    <property type="match status" value="1"/>
</dbReference>
<dbReference type="PANTHER" id="PTHR45527:SF1">
    <property type="entry name" value="FATTY ACID SYNTHASE"/>
    <property type="match status" value="1"/>
</dbReference>
<dbReference type="SMART" id="SM00823">
    <property type="entry name" value="PKS_PP"/>
    <property type="match status" value="2"/>
</dbReference>
<dbReference type="Pfam" id="PF00501">
    <property type="entry name" value="AMP-binding"/>
    <property type="match status" value="2"/>
</dbReference>
<dbReference type="CDD" id="cd12117">
    <property type="entry name" value="A_NRPS_Srf_like"/>
    <property type="match status" value="1"/>
</dbReference>
<dbReference type="SUPFAM" id="SSF53474">
    <property type="entry name" value="alpha/beta-Hydrolases"/>
    <property type="match status" value="1"/>
</dbReference>